<protein>
    <submittedName>
        <fullName evidence="4">NADPH:quinone reductase-like Zn-dependent oxidoreductase</fullName>
    </submittedName>
</protein>
<evidence type="ECO:0000256" key="1">
    <source>
        <dbReference type="ARBA" id="ARBA00022857"/>
    </source>
</evidence>
<dbReference type="CDD" id="cd05289">
    <property type="entry name" value="MDR_like_2"/>
    <property type="match status" value="1"/>
</dbReference>
<dbReference type="InterPro" id="IPR020843">
    <property type="entry name" value="ER"/>
</dbReference>
<sequence>MSARVVLATAFGGPEVLELVDREVAPPGPGEVSVDVRAIGVNPVDWKVVAGNFGRDGSRLPLPVGSELSGVVSAVGQGAGFAVGDEVVAYPVRGAYASAVTVPAEAVLPKPAGASFEQSAGLLLVGATAAHLVHLADVHEGQTVLVHGVAGSVGLVAAQLALRTGAIVVGTAAEHRHDALRRLGIVPVAYGEGLLERVRAAAPQGVDVALDTVGTDEAVDVSLALLPAPADLVSAAAFARGGDGIRLVGSGPGADPGTEYRARARSGLLDLLGRGELTLPVARTYPLAQVREALEFVRDGHAGGKVVLVP</sequence>
<evidence type="ECO:0000313" key="4">
    <source>
        <dbReference type="EMBL" id="PRY15814.1"/>
    </source>
</evidence>
<dbReference type="Proteomes" id="UP000238083">
    <property type="component" value="Unassembled WGS sequence"/>
</dbReference>
<dbReference type="Gene3D" id="3.40.50.720">
    <property type="entry name" value="NAD(P)-binding Rossmann-like Domain"/>
    <property type="match status" value="1"/>
</dbReference>
<name>A0A2T0R4Z8_9ACTN</name>
<dbReference type="RefSeq" id="WP_106209520.1">
    <property type="nucleotide sequence ID" value="NZ_PVZF01000004.1"/>
</dbReference>
<dbReference type="Pfam" id="PF08240">
    <property type="entry name" value="ADH_N"/>
    <property type="match status" value="1"/>
</dbReference>
<keyword evidence="2" id="KW-0560">Oxidoreductase</keyword>
<dbReference type="InterPro" id="IPR013154">
    <property type="entry name" value="ADH-like_N"/>
</dbReference>
<dbReference type="Gene3D" id="3.90.180.10">
    <property type="entry name" value="Medium-chain alcohol dehydrogenases, catalytic domain"/>
    <property type="match status" value="1"/>
</dbReference>
<dbReference type="GO" id="GO:0070402">
    <property type="term" value="F:NADPH binding"/>
    <property type="evidence" value="ECO:0007669"/>
    <property type="project" value="TreeGrafter"/>
</dbReference>
<dbReference type="SMART" id="SM00829">
    <property type="entry name" value="PKS_ER"/>
    <property type="match status" value="1"/>
</dbReference>
<dbReference type="InterPro" id="IPR011032">
    <property type="entry name" value="GroES-like_sf"/>
</dbReference>
<dbReference type="SUPFAM" id="SSF50129">
    <property type="entry name" value="GroES-like"/>
    <property type="match status" value="1"/>
</dbReference>
<keyword evidence="1" id="KW-0521">NADP</keyword>
<dbReference type="PANTHER" id="PTHR48106">
    <property type="entry name" value="QUINONE OXIDOREDUCTASE PIG3-RELATED"/>
    <property type="match status" value="1"/>
</dbReference>
<reference evidence="4 5" key="1">
    <citation type="submission" date="2018-03" db="EMBL/GenBank/DDBJ databases">
        <title>Genomic Encyclopedia of Archaeal and Bacterial Type Strains, Phase II (KMG-II): from individual species to whole genera.</title>
        <authorList>
            <person name="Goeker M."/>
        </authorList>
    </citation>
    <scope>NUCLEOTIDE SEQUENCE [LARGE SCALE GENOMIC DNA]</scope>
    <source>
        <strain evidence="4 5">DSM 19711</strain>
    </source>
</reference>
<dbReference type="GO" id="GO:0016651">
    <property type="term" value="F:oxidoreductase activity, acting on NAD(P)H"/>
    <property type="evidence" value="ECO:0007669"/>
    <property type="project" value="TreeGrafter"/>
</dbReference>
<dbReference type="AlphaFoldDB" id="A0A2T0R4Z8"/>
<proteinExistence type="predicted"/>
<feature type="domain" description="Enoyl reductase (ER)" evidence="3">
    <location>
        <begin position="12"/>
        <end position="308"/>
    </location>
</feature>
<accession>A0A2T0R4Z8</accession>
<dbReference type="EMBL" id="PVZF01000004">
    <property type="protein sequence ID" value="PRY15814.1"/>
    <property type="molecule type" value="Genomic_DNA"/>
</dbReference>
<evidence type="ECO:0000313" key="5">
    <source>
        <dbReference type="Proteomes" id="UP000238083"/>
    </source>
</evidence>
<dbReference type="OrthoDB" id="9801186at2"/>
<evidence type="ECO:0000259" key="3">
    <source>
        <dbReference type="SMART" id="SM00829"/>
    </source>
</evidence>
<organism evidence="4 5">
    <name type="scientific">Kineococcus rhizosphaerae</name>
    <dbReference type="NCBI Taxonomy" id="559628"/>
    <lineage>
        <taxon>Bacteria</taxon>
        <taxon>Bacillati</taxon>
        <taxon>Actinomycetota</taxon>
        <taxon>Actinomycetes</taxon>
        <taxon>Kineosporiales</taxon>
        <taxon>Kineosporiaceae</taxon>
        <taxon>Kineococcus</taxon>
    </lineage>
</organism>
<gene>
    <name evidence="4" type="ORF">CLV37_10423</name>
</gene>
<comment type="caution">
    <text evidence="4">The sequence shown here is derived from an EMBL/GenBank/DDBJ whole genome shotgun (WGS) entry which is preliminary data.</text>
</comment>
<dbReference type="InterPro" id="IPR036291">
    <property type="entry name" value="NAD(P)-bd_dom_sf"/>
</dbReference>
<keyword evidence="5" id="KW-1185">Reference proteome</keyword>
<evidence type="ECO:0000256" key="2">
    <source>
        <dbReference type="ARBA" id="ARBA00023002"/>
    </source>
</evidence>
<dbReference type="SUPFAM" id="SSF51735">
    <property type="entry name" value="NAD(P)-binding Rossmann-fold domains"/>
    <property type="match status" value="1"/>
</dbReference>
<dbReference type="Pfam" id="PF13602">
    <property type="entry name" value="ADH_zinc_N_2"/>
    <property type="match status" value="1"/>
</dbReference>